<gene>
    <name evidence="1" type="ORF">EQM06_08885</name>
</gene>
<sequence length="173" mass="19259">MKTTRTIMCVGLVFVLTFATLLTGCGKKNQSGSTVDEPEITAEYLEGDYVKQLLRDGAEHVFGSIALSNGEDGSVIVNIEAKEYVEDAEQPNGFYIEDKNYGLSSVLAPEARCTFLTGGVTLPQIMTTEQFVEAYKKDVAEYSKNNPDYQSHKLYDIYIMGDQIELILEKYIP</sequence>
<organism evidence="1 2">
    <name type="scientific">Aminipila luticellarii</name>
    <dbReference type="NCBI Taxonomy" id="2507160"/>
    <lineage>
        <taxon>Bacteria</taxon>
        <taxon>Bacillati</taxon>
        <taxon>Bacillota</taxon>
        <taxon>Clostridia</taxon>
        <taxon>Peptostreptococcales</taxon>
        <taxon>Anaerovoracaceae</taxon>
        <taxon>Aminipila</taxon>
    </lineage>
</organism>
<dbReference type="PROSITE" id="PS51257">
    <property type="entry name" value="PROKAR_LIPOPROTEIN"/>
    <property type="match status" value="1"/>
</dbReference>
<dbReference type="RefSeq" id="WP_128746028.1">
    <property type="nucleotide sequence ID" value="NZ_CP035281.1"/>
</dbReference>
<evidence type="ECO:0000313" key="1">
    <source>
        <dbReference type="EMBL" id="QAT43324.1"/>
    </source>
</evidence>
<dbReference type="Proteomes" id="UP000287601">
    <property type="component" value="Chromosome"/>
</dbReference>
<dbReference type="KEGG" id="amij:EQM06_08885"/>
<dbReference type="AlphaFoldDB" id="A0A410PWP0"/>
<proteinExistence type="predicted"/>
<accession>A0A410PWP0</accession>
<reference evidence="1 2" key="1">
    <citation type="submission" date="2019-01" db="EMBL/GenBank/DDBJ databases">
        <title>Draft genomes of a novel of Aminipila strains.</title>
        <authorList>
            <person name="Ma S."/>
        </authorList>
    </citation>
    <scope>NUCLEOTIDE SEQUENCE [LARGE SCALE GENOMIC DNA]</scope>
    <source>
        <strain evidence="2">JN-39</strain>
    </source>
</reference>
<keyword evidence="2" id="KW-1185">Reference proteome</keyword>
<dbReference type="EMBL" id="CP035281">
    <property type="protein sequence ID" value="QAT43324.1"/>
    <property type="molecule type" value="Genomic_DNA"/>
</dbReference>
<protein>
    <submittedName>
        <fullName evidence="1">Uncharacterized protein</fullName>
    </submittedName>
</protein>
<evidence type="ECO:0000313" key="2">
    <source>
        <dbReference type="Proteomes" id="UP000287601"/>
    </source>
</evidence>
<name>A0A410PWP0_9FIRM</name>
<dbReference type="OrthoDB" id="2086567at2"/>